<dbReference type="InterPro" id="IPR044913">
    <property type="entry name" value="P_trefoil_dom_sf"/>
</dbReference>
<feature type="compositionally biased region" description="Pro residues" evidence="8">
    <location>
        <begin position="9"/>
        <end position="22"/>
    </location>
</feature>
<evidence type="ECO:0000313" key="11">
    <source>
        <dbReference type="EMBL" id="RUS84829.1"/>
    </source>
</evidence>
<comment type="subcellular location">
    <subcellularLocation>
        <location evidence="1">Membrane</location>
    </subcellularLocation>
</comment>
<dbReference type="InterPro" id="IPR000322">
    <property type="entry name" value="Glyco_hydro_31_TIM"/>
</dbReference>
<dbReference type="OrthoDB" id="1334205at2759"/>
<dbReference type="Pfam" id="PF01055">
    <property type="entry name" value="Glyco_hydro_31_2nd"/>
    <property type="match status" value="1"/>
</dbReference>
<feature type="region of interest" description="Disordered" evidence="8">
    <location>
        <begin position="1"/>
        <end position="26"/>
    </location>
</feature>
<organism evidence="11 12">
    <name type="scientific">Elysia chlorotica</name>
    <name type="common">Eastern emerald elysia</name>
    <name type="synonym">Sea slug</name>
    <dbReference type="NCBI Taxonomy" id="188477"/>
    <lineage>
        <taxon>Eukaryota</taxon>
        <taxon>Metazoa</taxon>
        <taxon>Spiralia</taxon>
        <taxon>Lophotrochozoa</taxon>
        <taxon>Mollusca</taxon>
        <taxon>Gastropoda</taxon>
        <taxon>Heterobranchia</taxon>
        <taxon>Euthyneura</taxon>
        <taxon>Panpulmonata</taxon>
        <taxon>Sacoglossa</taxon>
        <taxon>Placobranchoidea</taxon>
        <taxon>Plakobranchidae</taxon>
        <taxon>Elysia</taxon>
    </lineage>
</organism>
<keyword evidence="12" id="KW-1185">Reference proteome</keyword>
<dbReference type="GO" id="GO:0030246">
    <property type="term" value="F:carbohydrate binding"/>
    <property type="evidence" value="ECO:0007669"/>
    <property type="project" value="InterPro"/>
</dbReference>
<keyword evidence="3 9" id="KW-0472">Membrane</keyword>
<keyword evidence="9" id="KW-1133">Transmembrane helix</keyword>
<evidence type="ECO:0000256" key="1">
    <source>
        <dbReference type="ARBA" id="ARBA00004370"/>
    </source>
</evidence>
<evidence type="ECO:0000256" key="5">
    <source>
        <dbReference type="ARBA" id="ARBA00023180"/>
    </source>
</evidence>
<dbReference type="SUPFAM" id="SSF74650">
    <property type="entry name" value="Galactose mutarotase-like"/>
    <property type="match status" value="1"/>
</dbReference>
<reference evidence="11 12" key="1">
    <citation type="submission" date="2019-01" db="EMBL/GenBank/DDBJ databases">
        <title>A draft genome assembly of the solar-powered sea slug Elysia chlorotica.</title>
        <authorList>
            <person name="Cai H."/>
            <person name="Li Q."/>
            <person name="Fang X."/>
            <person name="Li J."/>
            <person name="Curtis N.E."/>
            <person name="Altenburger A."/>
            <person name="Shibata T."/>
            <person name="Feng M."/>
            <person name="Maeda T."/>
            <person name="Schwartz J.A."/>
            <person name="Shigenobu S."/>
            <person name="Lundholm N."/>
            <person name="Nishiyama T."/>
            <person name="Yang H."/>
            <person name="Hasebe M."/>
            <person name="Li S."/>
            <person name="Pierce S.K."/>
            <person name="Wang J."/>
        </authorList>
    </citation>
    <scope>NUCLEOTIDE SEQUENCE [LARGE SCALE GENOMIC DNA]</scope>
    <source>
        <strain evidence="11">EC2010</strain>
        <tissue evidence="11">Whole organism of an adult</tissue>
    </source>
</reference>
<dbReference type="PANTHER" id="PTHR22762:SF133">
    <property type="entry name" value="P-TYPE DOMAIN-CONTAINING PROTEIN"/>
    <property type="match status" value="1"/>
</dbReference>
<evidence type="ECO:0000256" key="3">
    <source>
        <dbReference type="ARBA" id="ARBA00023136"/>
    </source>
</evidence>
<dbReference type="Gene3D" id="4.10.110.10">
    <property type="entry name" value="Spasmolytic Protein, domain 1"/>
    <property type="match status" value="1"/>
</dbReference>
<dbReference type="Gene3D" id="2.60.40.1760">
    <property type="entry name" value="glycosyl hydrolase (family 31)"/>
    <property type="match status" value="1"/>
</dbReference>
<dbReference type="PROSITE" id="PS51448">
    <property type="entry name" value="P_TREFOIL_2"/>
    <property type="match status" value="1"/>
</dbReference>
<dbReference type="STRING" id="188477.A0A433TTB1"/>
<dbReference type="CDD" id="cd14752">
    <property type="entry name" value="GH31_N"/>
    <property type="match status" value="1"/>
</dbReference>
<feature type="non-terminal residue" evidence="11">
    <location>
        <position position="602"/>
    </location>
</feature>
<protein>
    <recommendedName>
        <fullName evidence="10">P-type domain-containing protein</fullName>
    </recommendedName>
</protein>
<dbReference type="CDD" id="cd00111">
    <property type="entry name" value="Trefoil"/>
    <property type="match status" value="1"/>
</dbReference>
<dbReference type="Pfam" id="PF00088">
    <property type="entry name" value="Trefoil"/>
    <property type="match status" value="1"/>
</dbReference>
<dbReference type="Proteomes" id="UP000271974">
    <property type="component" value="Unassembled WGS sequence"/>
</dbReference>
<evidence type="ECO:0000256" key="7">
    <source>
        <dbReference type="RuleBase" id="RU361185"/>
    </source>
</evidence>
<dbReference type="SUPFAM" id="SSF51445">
    <property type="entry name" value="(Trans)glycosidases"/>
    <property type="match status" value="1"/>
</dbReference>
<name>A0A433TTB1_ELYCH</name>
<evidence type="ECO:0000313" key="12">
    <source>
        <dbReference type="Proteomes" id="UP000271974"/>
    </source>
</evidence>
<accession>A0A433TTB1</accession>
<gene>
    <name evidence="11" type="ORF">EGW08_007444</name>
</gene>
<dbReference type="GO" id="GO:0005975">
    <property type="term" value="P:carbohydrate metabolic process"/>
    <property type="evidence" value="ECO:0007669"/>
    <property type="project" value="InterPro"/>
</dbReference>
<keyword evidence="9" id="KW-0812">Transmembrane</keyword>
<evidence type="ECO:0000256" key="6">
    <source>
        <dbReference type="PROSITE-ProRule" id="PRU00779"/>
    </source>
</evidence>
<proteinExistence type="inferred from homology"/>
<comment type="caution">
    <text evidence="11">The sequence shown here is derived from an EMBL/GenBank/DDBJ whole genome shotgun (WGS) entry which is preliminary data.</text>
</comment>
<evidence type="ECO:0000256" key="2">
    <source>
        <dbReference type="ARBA" id="ARBA00007806"/>
    </source>
</evidence>
<comment type="similarity">
    <text evidence="2 7">Belongs to the glycosyl hydrolase 31 family.</text>
</comment>
<keyword evidence="7" id="KW-0378">Hydrolase</keyword>
<dbReference type="PANTHER" id="PTHR22762">
    <property type="entry name" value="ALPHA-GLUCOSIDASE"/>
    <property type="match status" value="1"/>
</dbReference>
<dbReference type="GO" id="GO:0004558">
    <property type="term" value="F:alpha-1,4-glucosidase activity"/>
    <property type="evidence" value="ECO:0007669"/>
    <property type="project" value="TreeGrafter"/>
</dbReference>
<evidence type="ECO:0000256" key="9">
    <source>
        <dbReference type="SAM" id="Phobius"/>
    </source>
</evidence>
<keyword evidence="5" id="KW-0325">Glycoprotein</keyword>
<evidence type="ECO:0000256" key="8">
    <source>
        <dbReference type="SAM" id="MobiDB-lite"/>
    </source>
</evidence>
<dbReference type="EMBL" id="RQTK01000192">
    <property type="protein sequence ID" value="RUS84829.1"/>
    <property type="molecule type" value="Genomic_DNA"/>
</dbReference>
<dbReference type="InterPro" id="IPR011013">
    <property type="entry name" value="Gal_mutarotase_sf_dom"/>
</dbReference>
<dbReference type="Gene3D" id="3.20.20.80">
    <property type="entry name" value="Glycosidases"/>
    <property type="match status" value="1"/>
</dbReference>
<keyword evidence="4" id="KW-1015">Disulfide bond</keyword>
<dbReference type="AlphaFoldDB" id="A0A433TTB1"/>
<dbReference type="InterPro" id="IPR000519">
    <property type="entry name" value="P_trefoil_dom"/>
</dbReference>
<feature type="domain" description="P-type" evidence="10">
    <location>
        <begin position="73"/>
        <end position="126"/>
    </location>
</feature>
<comment type="caution">
    <text evidence="6">Lacks conserved residue(s) required for the propagation of feature annotation.</text>
</comment>
<evidence type="ECO:0000256" key="4">
    <source>
        <dbReference type="ARBA" id="ARBA00023157"/>
    </source>
</evidence>
<dbReference type="InterPro" id="IPR017853">
    <property type="entry name" value="GH"/>
</dbReference>
<sequence length="602" mass="67232">MGDIELQTKPPPQPSIEPSAPPEPKEQARTRLPILLVVLVVCVAVPLTVGLVLNFQRDDGDDATSSDAQGLEGEAAVERSHAIVDCLPALRREKEMMEASEAECRDRGCVWARQADEGAPWCVYPSLHGYQMEGSAVATDNGYYGNLSRIPTPWDSALGRVFSLVGVEVTRQTTDRLRIKIYPRGVDRYEVPTDALDIEQTSAVGPVNDTTSLFDVTFREKPFGIVVTRRETGAVVFNTSLPGLVLSEQFLQVSARIPNEKLFGFGEHRHLSLRHSMAWKRWSIFTRDSAPGSDWNLYGHHPVYMNIEDDGKANMVLLKNTNAMEVVLQPSPEPAITYKTIGGVLDFYIFLADSPKNVVQLYQKSIGLPAFPPYWSLGYHLCRWGYKDIEDMRAVIDRNRAAAIPYDGQWGDYDTFVKAFVFSYDKTKWSGFPALVDDLIDHGQHFITIIDPGIGSDPNVTQEVKASFPGYDVLQSGIDAGVFVKNADNSTLYGEVWPGVTAYPDFTNPASEAWWTRWVDFYINTVGVKVGALWIDMNEPANFAHGSVDGCAKNNWNYPPYVPDVDGSREEGALYMKTVCMDSQQYWGRHYDVHSLYAHSMA</sequence>
<keyword evidence="7" id="KW-0326">Glycosidase</keyword>
<feature type="transmembrane region" description="Helical" evidence="9">
    <location>
        <begin position="34"/>
        <end position="55"/>
    </location>
</feature>
<dbReference type="GO" id="GO:0016020">
    <property type="term" value="C:membrane"/>
    <property type="evidence" value="ECO:0007669"/>
    <property type="project" value="UniProtKB-SubCell"/>
</dbReference>
<evidence type="ECO:0000259" key="10">
    <source>
        <dbReference type="PROSITE" id="PS51448"/>
    </source>
</evidence>